<dbReference type="EMBL" id="JACEIK010008266">
    <property type="protein sequence ID" value="MCE3051205.1"/>
    <property type="molecule type" value="Genomic_DNA"/>
</dbReference>
<proteinExistence type="predicted"/>
<dbReference type="Proteomes" id="UP000823775">
    <property type="component" value="Unassembled WGS sequence"/>
</dbReference>
<gene>
    <name evidence="2" type="ORF">HAX54_049113</name>
</gene>
<name>A0ABS8WNZ3_DATST</name>
<comment type="caution">
    <text evidence="2">The sequence shown here is derived from an EMBL/GenBank/DDBJ whole genome shotgun (WGS) entry which is preliminary data.</text>
</comment>
<sequence>MGLISPLPVPIDCQLTDNKLNLPEESKSSGARCWPVALAAEFASAGGGCGGVMKRRVWFDSSADSNLSARQYMHDYEKENLESCWREVCNELAKEIEEDKAEIEALKSESARLEEEVKKKEKMLQLAEVWRERVQMKLIDAALLEEKYCLMSNLISELQSFLRSNNVTVDITDLSEVQVVKQVVDSLNIQEIRGSLLALQD</sequence>
<feature type="coiled-coil region" evidence="1">
    <location>
        <begin position="86"/>
        <end position="123"/>
    </location>
</feature>
<reference evidence="2 3" key="1">
    <citation type="journal article" date="2021" name="BMC Genomics">
        <title>Datura genome reveals duplications of psychoactive alkaloid biosynthetic genes and high mutation rate following tissue culture.</title>
        <authorList>
            <person name="Rajewski A."/>
            <person name="Carter-House D."/>
            <person name="Stajich J."/>
            <person name="Litt A."/>
        </authorList>
    </citation>
    <scope>NUCLEOTIDE SEQUENCE [LARGE SCALE GENOMIC DNA]</scope>
    <source>
        <strain evidence="2">AR-01</strain>
    </source>
</reference>
<dbReference type="InterPro" id="IPR043424">
    <property type="entry name" value="BLT-like"/>
</dbReference>
<dbReference type="PANTHER" id="PTHR31071">
    <property type="entry name" value="GB|AAF24581.1"/>
    <property type="match status" value="1"/>
</dbReference>
<evidence type="ECO:0000313" key="3">
    <source>
        <dbReference type="Proteomes" id="UP000823775"/>
    </source>
</evidence>
<keyword evidence="1" id="KW-0175">Coiled coil</keyword>
<protein>
    <submittedName>
        <fullName evidence="2">Uncharacterized protein</fullName>
    </submittedName>
</protein>
<evidence type="ECO:0000256" key="1">
    <source>
        <dbReference type="SAM" id="Coils"/>
    </source>
</evidence>
<keyword evidence="3" id="KW-1185">Reference proteome</keyword>
<organism evidence="2 3">
    <name type="scientific">Datura stramonium</name>
    <name type="common">Jimsonweed</name>
    <name type="synonym">Common thornapple</name>
    <dbReference type="NCBI Taxonomy" id="4076"/>
    <lineage>
        <taxon>Eukaryota</taxon>
        <taxon>Viridiplantae</taxon>
        <taxon>Streptophyta</taxon>
        <taxon>Embryophyta</taxon>
        <taxon>Tracheophyta</taxon>
        <taxon>Spermatophyta</taxon>
        <taxon>Magnoliopsida</taxon>
        <taxon>eudicotyledons</taxon>
        <taxon>Gunneridae</taxon>
        <taxon>Pentapetalae</taxon>
        <taxon>asterids</taxon>
        <taxon>lamiids</taxon>
        <taxon>Solanales</taxon>
        <taxon>Solanaceae</taxon>
        <taxon>Solanoideae</taxon>
        <taxon>Datureae</taxon>
        <taxon>Datura</taxon>
    </lineage>
</organism>
<accession>A0ABS8WNZ3</accession>
<evidence type="ECO:0000313" key="2">
    <source>
        <dbReference type="EMBL" id="MCE3051205.1"/>
    </source>
</evidence>
<dbReference type="PANTHER" id="PTHR31071:SF49">
    <property type="match status" value="1"/>
</dbReference>